<evidence type="ECO:0000256" key="8">
    <source>
        <dbReference type="SAM" id="SignalP"/>
    </source>
</evidence>
<dbReference type="STRING" id="1114924.SAMN05216258_111186"/>
<dbReference type="GO" id="GO:0046872">
    <property type="term" value="F:metal ion binding"/>
    <property type="evidence" value="ECO:0007669"/>
    <property type="project" value="UniProtKB-KW"/>
</dbReference>
<gene>
    <name evidence="9" type="ORF">SAMN05216258_111186</name>
</gene>
<dbReference type="Proteomes" id="UP000199377">
    <property type="component" value="Unassembled WGS sequence"/>
</dbReference>
<name>A0A1I3MNZ1_9RHOB</name>
<feature type="chain" id="PRO_5011744777" evidence="8">
    <location>
        <begin position="25"/>
        <end position="516"/>
    </location>
</feature>
<feature type="signal peptide" evidence="8">
    <location>
        <begin position="1"/>
        <end position="24"/>
    </location>
</feature>
<keyword evidence="5" id="KW-0378">Hydrolase</keyword>
<keyword evidence="10" id="KW-1185">Reference proteome</keyword>
<protein>
    <submittedName>
        <fullName evidence="9">Feruloyl esterase</fullName>
    </submittedName>
</protein>
<evidence type="ECO:0000256" key="3">
    <source>
        <dbReference type="ARBA" id="ARBA00022723"/>
    </source>
</evidence>
<dbReference type="PANTHER" id="PTHR33938">
    <property type="entry name" value="FERULOYL ESTERASE B-RELATED"/>
    <property type="match status" value="1"/>
</dbReference>
<evidence type="ECO:0000256" key="6">
    <source>
        <dbReference type="ARBA" id="ARBA00022837"/>
    </source>
</evidence>
<proteinExistence type="inferred from homology"/>
<evidence type="ECO:0000313" key="9">
    <source>
        <dbReference type="EMBL" id="SFI98679.1"/>
    </source>
</evidence>
<keyword evidence="2" id="KW-0719">Serine esterase</keyword>
<keyword evidence="3" id="KW-0479">Metal-binding</keyword>
<evidence type="ECO:0000256" key="4">
    <source>
        <dbReference type="ARBA" id="ARBA00022729"/>
    </source>
</evidence>
<keyword evidence="6" id="KW-0106">Calcium</keyword>
<dbReference type="SUPFAM" id="SSF53474">
    <property type="entry name" value="alpha/beta-Hydrolases"/>
    <property type="match status" value="1"/>
</dbReference>
<dbReference type="PANTHER" id="PTHR33938:SF15">
    <property type="entry name" value="FERULOYL ESTERASE B-RELATED"/>
    <property type="match status" value="1"/>
</dbReference>
<evidence type="ECO:0000256" key="5">
    <source>
        <dbReference type="ARBA" id="ARBA00022801"/>
    </source>
</evidence>
<organism evidence="9 10">
    <name type="scientific">Albimonas pacifica</name>
    <dbReference type="NCBI Taxonomy" id="1114924"/>
    <lineage>
        <taxon>Bacteria</taxon>
        <taxon>Pseudomonadati</taxon>
        <taxon>Pseudomonadota</taxon>
        <taxon>Alphaproteobacteria</taxon>
        <taxon>Rhodobacterales</taxon>
        <taxon>Paracoccaceae</taxon>
        <taxon>Albimonas</taxon>
    </lineage>
</organism>
<evidence type="ECO:0000313" key="10">
    <source>
        <dbReference type="Proteomes" id="UP000199377"/>
    </source>
</evidence>
<dbReference type="RefSeq" id="WP_177236372.1">
    <property type="nucleotide sequence ID" value="NZ_FOQH01000011.1"/>
</dbReference>
<dbReference type="GO" id="GO:0052689">
    <property type="term" value="F:carboxylic ester hydrolase activity"/>
    <property type="evidence" value="ECO:0007669"/>
    <property type="project" value="UniProtKB-KW"/>
</dbReference>
<dbReference type="InterPro" id="IPR011118">
    <property type="entry name" value="Tannase/feruloyl_esterase"/>
</dbReference>
<evidence type="ECO:0000256" key="2">
    <source>
        <dbReference type="ARBA" id="ARBA00022487"/>
    </source>
</evidence>
<dbReference type="InterPro" id="IPR029058">
    <property type="entry name" value="AB_hydrolase_fold"/>
</dbReference>
<keyword evidence="7" id="KW-1015">Disulfide bond</keyword>
<dbReference type="AlphaFoldDB" id="A0A1I3MNZ1"/>
<sequence length="516" mass="54727">MPRALPLALAALTPIALVPVSARAIEAQDCAAFAARYGMPDVEIASVEPVSDDAGFAYCDLRGTIGGNIGFAVHLPADWNGRFLMVGNGGKAGELELEAMAPHRAKGFATATTDAGHSDAIPEQASARFGKGSMEMELDFAYRAPHETAVVAKDIVEEFYAEAPSFSYWAGCSTGGRQGMMEAQRHPTDFDGYAIGAPVYPYTWAQISAPAFAGRLFGEDPAAEAPLISAEQILALGTHVVAKCDALDGLEDGLISDPRACAFDPAVDLPRCEGAEAPADGSCATDAQVEALSLIYAGAKTSRGEEVVPGLLPGAEAIKGGWDLFVTKPADSKRPPLAHVIVHDSFNWLMFPEDRPDFNYVTDFDFDVHPQEMAAFKGKIYNADDPDLDAMTKLGGKMLMYHGWADVGINPLFSIRYLESVEARLAAQGAEDPRAAAAEILRLYMVPGMVHCRGGIGFDRVDWIAPLMAWVEQGVAPEAIVGANAAGDTRPHCPYPQTAVWDGAGDVASAAGFACR</sequence>
<dbReference type="EMBL" id="FOQH01000011">
    <property type="protein sequence ID" value="SFI98679.1"/>
    <property type="molecule type" value="Genomic_DNA"/>
</dbReference>
<accession>A0A1I3MNZ1</accession>
<dbReference type="Pfam" id="PF07519">
    <property type="entry name" value="Tannase"/>
    <property type="match status" value="1"/>
</dbReference>
<evidence type="ECO:0000256" key="7">
    <source>
        <dbReference type="ARBA" id="ARBA00023157"/>
    </source>
</evidence>
<comment type="similarity">
    <text evidence="1">Belongs to the tannase family.</text>
</comment>
<reference evidence="9 10" key="1">
    <citation type="submission" date="2016-10" db="EMBL/GenBank/DDBJ databases">
        <authorList>
            <person name="de Groot N.N."/>
        </authorList>
    </citation>
    <scope>NUCLEOTIDE SEQUENCE [LARGE SCALE GENOMIC DNA]</scope>
    <source>
        <strain evidence="9 10">CGMCC 1.11030</strain>
    </source>
</reference>
<keyword evidence="4 8" id="KW-0732">Signal</keyword>
<evidence type="ECO:0000256" key="1">
    <source>
        <dbReference type="ARBA" id="ARBA00006249"/>
    </source>
</evidence>